<feature type="region of interest" description="Disordered" evidence="1">
    <location>
        <begin position="139"/>
        <end position="164"/>
    </location>
</feature>
<dbReference type="Proteomes" id="UP000287651">
    <property type="component" value="Unassembled WGS sequence"/>
</dbReference>
<organism evidence="2 3">
    <name type="scientific">Ensete ventricosum</name>
    <name type="common">Abyssinian banana</name>
    <name type="synonym">Musa ensete</name>
    <dbReference type="NCBI Taxonomy" id="4639"/>
    <lineage>
        <taxon>Eukaryota</taxon>
        <taxon>Viridiplantae</taxon>
        <taxon>Streptophyta</taxon>
        <taxon>Embryophyta</taxon>
        <taxon>Tracheophyta</taxon>
        <taxon>Spermatophyta</taxon>
        <taxon>Magnoliopsida</taxon>
        <taxon>Liliopsida</taxon>
        <taxon>Zingiberales</taxon>
        <taxon>Musaceae</taxon>
        <taxon>Ensete</taxon>
    </lineage>
</organism>
<reference evidence="2 3" key="1">
    <citation type="journal article" date="2014" name="Agronomy (Basel)">
        <title>A Draft Genome Sequence for Ensete ventricosum, the Drought-Tolerant Tree Against Hunger.</title>
        <authorList>
            <person name="Harrison J."/>
            <person name="Moore K.A."/>
            <person name="Paszkiewicz K."/>
            <person name="Jones T."/>
            <person name="Grant M."/>
            <person name="Ambacheew D."/>
            <person name="Muzemil S."/>
            <person name="Studholme D.J."/>
        </authorList>
    </citation>
    <scope>NUCLEOTIDE SEQUENCE [LARGE SCALE GENOMIC DNA]</scope>
</reference>
<dbReference type="AlphaFoldDB" id="A0A426XPY8"/>
<evidence type="ECO:0000313" key="2">
    <source>
        <dbReference type="EMBL" id="RRT41538.1"/>
    </source>
</evidence>
<protein>
    <submittedName>
        <fullName evidence="2">Uncharacterized protein</fullName>
    </submittedName>
</protein>
<proteinExistence type="predicted"/>
<gene>
    <name evidence="2" type="ORF">B296_00045048</name>
</gene>
<feature type="compositionally biased region" description="Low complexity" evidence="1">
    <location>
        <begin position="147"/>
        <end position="156"/>
    </location>
</feature>
<evidence type="ECO:0000313" key="3">
    <source>
        <dbReference type="Proteomes" id="UP000287651"/>
    </source>
</evidence>
<comment type="caution">
    <text evidence="2">The sequence shown here is derived from an EMBL/GenBank/DDBJ whole genome shotgun (WGS) entry which is preliminary data.</text>
</comment>
<dbReference type="EMBL" id="AMZH03018499">
    <property type="protein sequence ID" value="RRT41538.1"/>
    <property type="molecule type" value="Genomic_DNA"/>
</dbReference>
<accession>A0A426XPY8</accession>
<evidence type="ECO:0000256" key="1">
    <source>
        <dbReference type="SAM" id="MobiDB-lite"/>
    </source>
</evidence>
<name>A0A426XPY8_ENSVE</name>
<sequence length="164" mass="17551">MLRLLPRRVCRGRGYCRGGLGVAATAKCGDDRWVGVYCSFCPQLENGENLLPFDSEKRACSRQAALIPSNLLADSDEISLHCPNPGLMLKFDPGPSSGCNFIALVIESARLGSARVRKLVRVGRKAQERLTELARERAFAGSGQECASGSSISGSAEGLYTKAS</sequence>